<dbReference type="eggNOG" id="COG2801">
    <property type="taxonomic scope" value="Bacteria"/>
</dbReference>
<dbReference type="KEGG" id="nbr:O3I_003975"/>
<dbReference type="AlphaFoldDB" id="K0EHM4"/>
<gene>
    <name evidence="1" type="ORF">O3I_003975</name>
</gene>
<accession>K0EHM4</accession>
<name>K0EHM4_NOCB7</name>
<organism evidence="1 2">
    <name type="scientific">Nocardia brasiliensis (strain ATCC 700358 / HUJEG-1)</name>
    <dbReference type="NCBI Taxonomy" id="1133849"/>
    <lineage>
        <taxon>Bacteria</taxon>
        <taxon>Bacillati</taxon>
        <taxon>Actinomycetota</taxon>
        <taxon>Actinomycetes</taxon>
        <taxon>Mycobacteriales</taxon>
        <taxon>Nocardiaceae</taxon>
        <taxon>Nocardia</taxon>
    </lineage>
</organism>
<proteinExistence type="predicted"/>
<dbReference type="Proteomes" id="UP000006304">
    <property type="component" value="Chromosome"/>
</dbReference>
<reference evidence="1 2" key="1">
    <citation type="journal article" date="2012" name="J. Bacteriol.">
        <title>Complete genome sequence of Nocardia brasiliensis HUJEG-1.</title>
        <authorList>
            <person name="Vera-Cabrera L."/>
            <person name="Ortiz-Lopez R."/>
            <person name="Elizondo-Gonzalez R."/>
            <person name="Perez-Maya A.A."/>
            <person name="Ocampo-Candiani J."/>
        </authorList>
    </citation>
    <scope>NUCLEOTIDE SEQUENCE [LARGE SCALE GENOMIC DNA]</scope>
    <source>
        <strain evidence="2">ATCC 700358</strain>
    </source>
</reference>
<evidence type="ECO:0000313" key="2">
    <source>
        <dbReference type="Proteomes" id="UP000006304"/>
    </source>
</evidence>
<dbReference type="EMBL" id="CP003876">
    <property type="protein sequence ID" value="AFT98757.1"/>
    <property type="molecule type" value="Genomic_DNA"/>
</dbReference>
<evidence type="ECO:0000313" key="1">
    <source>
        <dbReference type="EMBL" id="AFT98757.1"/>
    </source>
</evidence>
<dbReference type="STRING" id="1133849.O3I_003975"/>
<sequence>MPSPAAEMSPAAFCTPTAEAGFVQGASFTRSTVTAWSDSMGRVAAAGDNAAMESLFSLLQRNVLYWQRWDTREQLRIAIVTWIGAHLPSWAPLGPTRPVDPDRIRDHHVPSGPASCITSVTRSCSSPDKWVGLDIGACQLSPGPVRRPTLTGAS</sequence>
<protein>
    <submittedName>
        <fullName evidence="1">Transposase</fullName>
    </submittedName>
</protein>
<dbReference type="HOGENOM" id="CLU_1702410_0_0_11"/>
<keyword evidence="2" id="KW-1185">Reference proteome</keyword>